<organism evidence="3 4">
    <name type="scientific">Vitis vinifera</name>
    <name type="common">Grape</name>
    <dbReference type="NCBI Taxonomy" id="29760"/>
    <lineage>
        <taxon>Eukaryota</taxon>
        <taxon>Viridiplantae</taxon>
        <taxon>Streptophyta</taxon>
        <taxon>Embryophyta</taxon>
        <taxon>Tracheophyta</taxon>
        <taxon>Spermatophyta</taxon>
        <taxon>Magnoliopsida</taxon>
        <taxon>eudicotyledons</taxon>
        <taxon>Gunneridae</taxon>
        <taxon>Pentapetalae</taxon>
        <taxon>rosids</taxon>
        <taxon>Vitales</taxon>
        <taxon>Vitaceae</taxon>
        <taxon>Viteae</taxon>
        <taxon>Vitis</taxon>
    </lineage>
</organism>
<reference evidence="3 4" key="1">
    <citation type="journal article" date="2018" name="PLoS Genet.">
        <title>Population sequencing reveals clonal diversity and ancestral inbreeding in the grapevine cultivar Chardonnay.</title>
        <authorList>
            <person name="Roach M.J."/>
            <person name="Johnson D.L."/>
            <person name="Bohlmann J."/>
            <person name="van Vuuren H.J."/>
            <person name="Jones S.J."/>
            <person name="Pretorius I.S."/>
            <person name="Schmidt S.A."/>
            <person name="Borneman A.R."/>
        </authorList>
    </citation>
    <scope>NUCLEOTIDE SEQUENCE [LARGE SCALE GENOMIC DNA]</scope>
    <source>
        <strain evidence="4">cv. Chardonnay</strain>
        <tissue evidence="3">Leaf</tissue>
    </source>
</reference>
<proteinExistence type="predicted"/>
<feature type="region of interest" description="Disordered" evidence="1">
    <location>
        <begin position="100"/>
        <end position="122"/>
    </location>
</feature>
<keyword evidence="2" id="KW-0472">Membrane</keyword>
<feature type="compositionally biased region" description="Basic and acidic residues" evidence="1">
    <location>
        <begin position="1"/>
        <end position="12"/>
    </location>
</feature>
<dbReference type="PANTHER" id="PTHR46826:SF1">
    <property type="entry name" value="TVP38_TMEM64 FAMILY MEMBRANE PROTEIN YDJX"/>
    <property type="match status" value="1"/>
</dbReference>
<keyword evidence="2" id="KW-1133">Transmembrane helix</keyword>
<evidence type="ECO:0000256" key="2">
    <source>
        <dbReference type="SAM" id="Phobius"/>
    </source>
</evidence>
<feature type="transmembrane region" description="Helical" evidence="2">
    <location>
        <begin position="132"/>
        <end position="153"/>
    </location>
</feature>
<comment type="caution">
    <text evidence="3">The sequence shown here is derived from an EMBL/GenBank/DDBJ whole genome shotgun (WGS) entry which is preliminary data.</text>
</comment>
<protein>
    <submittedName>
        <fullName evidence="3">Uncharacterized protein</fullName>
    </submittedName>
</protein>
<dbReference type="AlphaFoldDB" id="A0A438GNU0"/>
<accession>A0A438GNU0</accession>
<evidence type="ECO:0000313" key="4">
    <source>
        <dbReference type="Proteomes" id="UP000288805"/>
    </source>
</evidence>
<dbReference type="EMBL" id="QGNW01000381">
    <property type="protein sequence ID" value="RVW73879.1"/>
    <property type="molecule type" value="Genomic_DNA"/>
</dbReference>
<dbReference type="InterPro" id="IPR053240">
    <property type="entry name" value="VTT_domain"/>
</dbReference>
<feature type="region of interest" description="Disordered" evidence="1">
    <location>
        <begin position="1"/>
        <end position="24"/>
    </location>
</feature>
<name>A0A438GNU0_VITVI</name>
<gene>
    <name evidence="3" type="ORF">CK203_059913</name>
</gene>
<evidence type="ECO:0000256" key="1">
    <source>
        <dbReference type="SAM" id="MobiDB-lite"/>
    </source>
</evidence>
<keyword evidence="2" id="KW-0812">Transmembrane</keyword>
<evidence type="ECO:0000313" key="3">
    <source>
        <dbReference type="EMBL" id="RVW73879.1"/>
    </source>
</evidence>
<sequence length="182" mass="19443">MGKITIGEEKVPQHSNGSEPPPPPLILHLTIPLIMRTLTTTTPPPPQSLLFSLRSTSNSSLLFTFRPKRFLLLRPCSSLKEVKKQTTLLKGTIAPQSLRRFLNPKSDGDDADDGQSDVGVGRGGGDGAVKGTLLAGLLLVGVVGGFGSVGYIYKDQINAFLTQFSGFIEGKFCDIAMPISAF</sequence>
<dbReference type="Proteomes" id="UP000288805">
    <property type="component" value="Unassembled WGS sequence"/>
</dbReference>
<dbReference type="PANTHER" id="PTHR46826">
    <property type="match status" value="1"/>
</dbReference>